<gene>
    <name evidence="1" type="ORF">GPJ59_15530</name>
</gene>
<organism evidence="1 2">
    <name type="scientific">Streptomyces bambusae</name>
    <dbReference type="NCBI Taxonomy" id="1550616"/>
    <lineage>
        <taxon>Bacteria</taxon>
        <taxon>Bacillati</taxon>
        <taxon>Actinomycetota</taxon>
        <taxon>Actinomycetes</taxon>
        <taxon>Kitasatosporales</taxon>
        <taxon>Streptomycetaceae</taxon>
        <taxon>Streptomyces</taxon>
    </lineage>
</organism>
<accession>A0ABS6Z672</accession>
<feature type="non-terminal residue" evidence="1">
    <location>
        <position position="1"/>
    </location>
</feature>
<name>A0ABS6Z672_9ACTN</name>
<evidence type="ECO:0000313" key="2">
    <source>
        <dbReference type="Proteomes" id="UP000812013"/>
    </source>
</evidence>
<proteinExistence type="predicted"/>
<comment type="caution">
    <text evidence="1">The sequence shown here is derived from an EMBL/GenBank/DDBJ whole genome shotgun (WGS) entry which is preliminary data.</text>
</comment>
<protein>
    <recommendedName>
        <fullName evidence="3">DUF1275 domain-containing protein</fullName>
    </recommendedName>
</protein>
<sequence>AARRSLRCQLFASACYVGGGLGGAAAAGTAGSAWGVAAATLTASAVWWLQLRSALRERHHHPVPEVRTT</sequence>
<reference evidence="1 2" key="1">
    <citation type="submission" date="2019-12" db="EMBL/GenBank/DDBJ databases">
        <title>Genome sequence of Streptomyces bambusae.</title>
        <authorList>
            <person name="Bansal K."/>
            <person name="Choksket S."/>
            <person name="Korpole S."/>
            <person name="Patil P.B."/>
        </authorList>
    </citation>
    <scope>NUCLEOTIDE SEQUENCE [LARGE SCALE GENOMIC DNA]</scope>
    <source>
        <strain evidence="1 2">SK60</strain>
    </source>
</reference>
<evidence type="ECO:0000313" key="1">
    <source>
        <dbReference type="EMBL" id="MBW5483263.1"/>
    </source>
</evidence>
<evidence type="ECO:0008006" key="3">
    <source>
        <dbReference type="Google" id="ProtNLM"/>
    </source>
</evidence>
<keyword evidence="2" id="KW-1185">Reference proteome</keyword>
<dbReference type="Proteomes" id="UP000812013">
    <property type="component" value="Unassembled WGS sequence"/>
</dbReference>
<dbReference type="EMBL" id="WTFF01000096">
    <property type="protein sequence ID" value="MBW5483263.1"/>
    <property type="molecule type" value="Genomic_DNA"/>
</dbReference>